<organism evidence="1 2">
    <name type="scientific">Neisseria shayeganii 871</name>
    <dbReference type="NCBI Taxonomy" id="1032488"/>
    <lineage>
        <taxon>Bacteria</taxon>
        <taxon>Pseudomonadati</taxon>
        <taxon>Pseudomonadota</taxon>
        <taxon>Betaproteobacteria</taxon>
        <taxon>Neisseriales</taxon>
        <taxon>Neisseriaceae</taxon>
        <taxon>Neisseria</taxon>
    </lineage>
</organism>
<comment type="caution">
    <text evidence="1">The sequence shown here is derived from an EMBL/GenBank/DDBJ whole genome shotgun (WGS) entry which is preliminary data.</text>
</comment>
<evidence type="ECO:0000313" key="1">
    <source>
        <dbReference type="EMBL" id="EGY51438.1"/>
    </source>
</evidence>
<name>G4CL56_9NEIS</name>
<dbReference type="PATRIC" id="fig|1032488.3.peg.2217"/>
<dbReference type="AlphaFoldDB" id="G4CL56"/>
<proteinExistence type="predicted"/>
<accession>G4CL56</accession>
<gene>
    <name evidence="1" type="ORF">HMPREF9371_2347</name>
</gene>
<dbReference type="HOGENOM" id="CLU_3273266_0_0_4"/>
<sequence length="41" mass="4683">MPWIGAGRNPTIIEIIQLGHAGFSLRRKLRLPPFTHFPDLD</sequence>
<dbReference type="EMBL" id="AGAY01000079">
    <property type="protein sequence ID" value="EGY51438.1"/>
    <property type="molecule type" value="Genomic_DNA"/>
</dbReference>
<reference evidence="1 2" key="1">
    <citation type="submission" date="2011-05" db="EMBL/GenBank/DDBJ databases">
        <authorList>
            <person name="Muzny D."/>
            <person name="Qin X."/>
            <person name="Deng J."/>
            <person name="Jiang H."/>
            <person name="Liu Y."/>
            <person name="Qu J."/>
            <person name="Song X.-Z."/>
            <person name="Zhang L."/>
            <person name="Thornton R."/>
            <person name="Coyle M."/>
            <person name="Francisco L."/>
            <person name="Jackson L."/>
            <person name="Javaid M."/>
            <person name="Korchina V."/>
            <person name="Kovar C."/>
            <person name="Mata R."/>
            <person name="Mathew T."/>
            <person name="Ngo R."/>
            <person name="Nguyen L."/>
            <person name="Nguyen N."/>
            <person name="Okwuonu G."/>
            <person name="Ongeri F."/>
            <person name="Pham C."/>
            <person name="Simmons D."/>
            <person name="Wilczek-Boney K."/>
            <person name="Hale W."/>
            <person name="Jakkamsetti A."/>
            <person name="Pham P."/>
            <person name="Ruth R."/>
            <person name="San Lucas F."/>
            <person name="Warren J."/>
            <person name="Zhang J."/>
            <person name="Zhao Z."/>
            <person name="Zhou C."/>
            <person name="Zhu D."/>
            <person name="Lee S."/>
            <person name="Bess C."/>
            <person name="Blankenburg K."/>
            <person name="Forbes L."/>
            <person name="Fu Q."/>
            <person name="Gubbala S."/>
            <person name="Hirani K."/>
            <person name="Jayaseelan J.C."/>
            <person name="Lara F."/>
            <person name="Munidasa M."/>
            <person name="Palculict T."/>
            <person name="Patil S."/>
            <person name="Pu L.-L."/>
            <person name="Saada N."/>
            <person name="Tang L."/>
            <person name="Weissenberger G."/>
            <person name="Zhu Y."/>
            <person name="Hemphill L."/>
            <person name="Shang Y."/>
            <person name="Youmans B."/>
            <person name="Ayvaz T."/>
            <person name="Ross M."/>
            <person name="Santibanez J."/>
            <person name="Aqrawi P."/>
            <person name="Gross S."/>
            <person name="Joshi V."/>
            <person name="Fowler G."/>
            <person name="Nazareth L."/>
            <person name="Reid J."/>
            <person name="Worley K."/>
            <person name="Petrosino J."/>
            <person name="Highlander S."/>
            <person name="Gibbs R."/>
        </authorList>
    </citation>
    <scope>NUCLEOTIDE SEQUENCE [LARGE SCALE GENOMIC DNA]</scope>
    <source>
        <strain evidence="1 2">871</strain>
    </source>
</reference>
<dbReference type="Proteomes" id="UP000003019">
    <property type="component" value="Unassembled WGS sequence"/>
</dbReference>
<protein>
    <submittedName>
        <fullName evidence="1">Uncharacterized protein</fullName>
    </submittedName>
</protein>
<keyword evidence="2" id="KW-1185">Reference proteome</keyword>
<evidence type="ECO:0000313" key="2">
    <source>
        <dbReference type="Proteomes" id="UP000003019"/>
    </source>
</evidence>